<dbReference type="AlphaFoldDB" id="A0A0F9VFH1"/>
<comment type="caution">
    <text evidence="1">The sequence shown here is derived from an EMBL/GenBank/DDBJ whole genome shotgun (WGS) entry which is preliminary data.</text>
</comment>
<gene>
    <name evidence="1" type="ORF">LCGC14_0102240</name>
</gene>
<evidence type="ECO:0000313" key="1">
    <source>
        <dbReference type="EMBL" id="KKO02775.1"/>
    </source>
</evidence>
<organism evidence="1">
    <name type="scientific">marine sediment metagenome</name>
    <dbReference type="NCBI Taxonomy" id="412755"/>
    <lineage>
        <taxon>unclassified sequences</taxon>
        <taxon>metagenomes</taxon>
        <taxon>ecological metagenomes</taxon>
    </lineage>
</organism>
<proteinExistence type="predicted"/>
<accession>A0A0F9VFH1</accession>
<name>A0A0F9VFH1_9ZZZZ</name>
<dbReference type="EMBL" id="LAZR01000029">
    <property type="protein sequence ID" value="KKO02775.1"/>
    <property type="molecule type" value="Genomic_DNA"/>
</dbReference>
<sequence length="103" mass="12531">MRWWQAEVLCNGVYVQPYTDGRVRISTILVIYCKFQAPNSKAKALRKARRVINSKKKGHFRNDEITEVHYIRVKRLFKKDYPRENEFLVTIEDCIWRIFFFSR</sequence>
<protein>
    <submittedName>
        <fullName evidence="1">Uncharacterized protein</fullName>
    </submittedName>
</protein>
<reference evidence="1" key="1">
    <citation type="journal article" date="2015" name="Nature">
        <title>Complex archaea that bridge the gap between prokaryotes and eukaryotes.</title>
        <authorList>
            <person name="Spang A."/>
            <person name="Saw J.H."/>
            <person name="Jorgensen S.L."/>
            <person name="Zaremba-Niedzwiedzka K."/>
            <person name="Martijn J."/>
            <person name="Lind A.E."/>
            <person name="van Eijk R."/>
            <person name="Schleper C."/>
            <person name="Guy L."/>
            <person name="Ettema T.J."/>
        </authorList>
    </citation>
    <scope>NUCLEOTIDE SEQUENCE</scope>
</reference>